<dbReference type="Pfam" id="PF07239">
    <property type="entry name" value="OpcA"/>
    <property type="match status" value="1"/>
</dbReference>
<sequence length="126" mass="14277">MAAVSAAAMAEVPNLIGKGKYKISNGYTKSKAAAGDLKEKQRTPSIGFRTDMPFEERHGMRFKTEYGKNKIDTYDKEGEKRNSVIGKTATVYAGYTYTTDRRIHTLPWRYRSGIQYIQKVNALPFK</sequence>
<protein>
    <recommendedName>
        <fullName evidence="3">OpcA</fullName>
    </recommendedName>
</protein>
<gene>
    <name evidence="1" type="ordered locus">NLA_3630</name>
</gene>
<organism evidence="1 2">
    <name type="scientific">Neisseria lactamica (strain 020-06)</name>
    <dbReference type="NCBI Taxonomy" id="489653"/>
    <lineage>
        <taxon>Bacteria</taxon>
        <taxon>Pseudomonadati</taxon>
        <taxon>Pseudomonadota</taxon>
        <taxon>Betaproteobacteria</taxon>
        <taxon>Neisseriales</taxon>
        <taxon>Neisseriaceae</taxon>
        <taxon>Neisseria</taxon>
    </lineage>
</organism>
<dbReference type="Proteomes" id="UP000008723">
    <property type="component" value="Chromosome"/>
</dbReference>
<dbReference type="Gene3D" id="2.40.128.100">
    <property type="entry name" value="OPCA outer membrane adhesin/invasin"/>
    <property type="match status" value="1"/>
</dbReference>
<evidence type="ECO:0000313" key="2">
    <source>
        <dbReference type="Proteomes" id="UP000008723"/>
    </source>
</evidence>
<evidence type="ECO:0000313" key="1">
    <source>
        <dbReference type="EMBL" id="CBN86603.1"/>
    </source>
</evidence>
<dbReference type="GO" id="GO:0004190">
    <property type="term" value="F:aspartic-type endopeptidase activity"/>
    <property type="evidence" value="ECO:0007669"/>
    <property type="project" value="InterPro"/>
</dbReference>
<proteinExistence type="predicted"/>
<accession>E4ZB76</accession>
<dbReference type="TCDB" id="1.B.65.1.7">
    <property type="family name" value="the outer membrane porin opca (opca) family"/>
</dbReference>
<name>E4ZB76_NEIL0</name>
<reference evidence="1 2" key="1">
    <citation type="journal article" date="2010" name="BMC Genomics">
        <title>Independent evolution of the core and accessory gene sets in the genus Neisseria: insights gained from the genome of Neisseria lactamica isolate 020-06.</title>
        <authorList>
            <person name="Bennett J.S."/>
            <person name="Bentley S.D."/>
            <person name="Vernikos G.S."/>
            <person name="Quail M.A."/>
            <person name="Cherevach I."/>
            <person name="White B."/>
            <person name="Parkhill J."/>
            <person name="Maiden M.C."/>
        </authorList>
    </citation>
    <scope>NUCLEOTIDE SEQUENCE [LARGE SCALE GENOMIC DNA]</scope>
    <source>
        <strain evidence="1 2">020-06</strain>
    </source>
</reference>
<dbReference type="InterPro" id="IPR020080">
    <property type="entry name" value="OM_adhesin/peptidase_omptin"/>
</dbReference>
<dbReference type="EMBL" id="FN995097">
    <property type="protein sequence ID" value="CBN86603.1"/>
    <property type="molecule type" value="Genomic_DNA"/>
</dbReference>
<dbReference type="InterPro" id="IPR009876">
    <property type="entry name" value="OM_adhesin_OpcA"/>
</dbReference>
<evidence type="ECO:0008006" key="3">
    <source>
        <dbReference type="Google" id="ProtNLM"/>
    </source>
</evidence>
<dbReference type="SUPFAM" id="SSF69917">
    <property type="entry name" value="OMPT-like"/>
    <property type="match status" value="1"/>
</dbReference>
<dbReference type="KEGG" id="nla:NLA_3630"/>
<dbReference type="AlphaFoldDB" id="E4ZB76"/>
<dbReference type="HOGENOM" id="CLU_1979148_0_0_4"/>